<organism evidence="1 2">
    <name type="scientific">Tetradesmus obliquus</name>
    <name type="common">Green alga</name>
    <name type="synonym">Acutodesmus obliquus</name>
    <dbReference type="NCBI Taxonomy" id="3088"/>
    <lineage>
        <taxon>Eukaryota</taxon>
        <taxon>Viridiplantae</taxon>
        <taxon>Chlorophyta</taxon>
        <taxon>core chlorophytes</taxon>
        <taxon>Chlorophyceae</taxon>
        <taxon>CS clade</taxon>
        <taxon>Sphaeropleales</taxon>
        <taxon>Scenedesmaceae</taxon>
        <taxon>Tetradesmus</taxon>
    </lineage>
</organism>
<evidence type="ECO:0000313" key="1">
    <source>
        <dbReference type="EMBL" id="WIA23185.1"/>
    </source>
</evidence>
<evidence type="ECO:0000313" key="2">
    <source>
        <dbReference type="Proteomes" id="UP001244341"/>
    </source>
</evidence>
<gene>
    <name evidence="1" type="ORF">OEZ85_001511</name>
</gene>
<accession>A0ABY8UPB9</accession>
<protein>
    <submittedName>
        <fullName evidence="1">Uncharacterized protein</fullName>
    </submittedName>
</protein>
<proteinExistence type="predicted"/>
<dbReference type="Proteomes" id="UP001244341">
    <property type="component" value="Chromosome 15b"/>
</dbReference>
<sequence length="148" mass="16459">MNGTTKEDNITLELAARFLMQVGHTVVSPPVTSALLTKPAWRMARLSEAKRMVYLAAAHSKAEMQVKMNNQPPDQTEIREAQLLVLQNAYLAFFAALLVDKISDVPDAASNIPVFDTVIGSFSSKVRINLAQPSRDLGQDQLERCWFK</sequence>
<keyword evidence="2" id="KW-1185">Reference proteome</keyword>
<dbReference type="EMBL" id="CP126222">
    <property type="protein sequence ID" value="WIA23185.1"/>
    <property type="molecule type" value="Genomic_DNA"/>
</dbReference>
<reference evidence="1 2" key="1">
    <citation type="submission" date="2023-05" db="EMBL/GenBank/DDBJ databases">
        <title>A 100% complete, gapless, phased diploid assembly of the Scenedesmus obliquus UTEX 3031 genome.</title>
        <authorList>
            <person name="Biondi T.C."/>
            <person name="Hanschen E.R."/>
            <person name="Kwon T."/>
            <person name="Eng W."/>
            <person name="Kruse C.P.S."/>
            <person name="Koehler S.I."/>
            <person name="Kunde Y."/>
            <person name="Gleasner C.D."/>
            <person name="You Mak K.T."/>
            <person name="Polle J."/>
            <person name="Hovde B.T."/>
            <person name="Starkenburg S.R."/>
        </authorList>
    </citation>
    <scope>NUCLEOTIDE SEQUENCE [LARGE SCALE GENOMIC DNA]</scope>
    <source>
        <strain evidence="1 2">DOE0152z</strain>
    </source>
</reference>
<name>A0ABY8UPB9_TETOB</name>